<dbReference type="RefSeq" id="WP_185897965.1">
    <property type="nucleotide sequence ID" value="NZ_JACLZK010000001.1"/>
</dbReference>
<dbReference type="Gene3D" id="3.40.50.740">
    <property type="match status" value="1"/>
</dbReference>
<evidence type="ECO:0000313" key="12">
    <source>
        <dbReference type="Proteomes" id="UP000552683"/>
    </source>
</evidence>
<dbReference type="GO" id="GO:0030151">
    <property type="term" value="F:molybdenum ion binding"/>
    <property type="evidence" value="ECO:0007669"/>
    <property type="project" value="TreeGrafter"/>
</dbReference>
<dbReference type="Pfam" id="PF01568">
    <property type="entry name" value="Molydop_binding"/>
    <property type="match status" value="1"/>
</dbReference>
<dbReference type="SUPFAM" id="SSF53706">
    <property type="entry name" value="Formate dehydrogenase/DMSO reductase, domains 1-3"/>
    <property type="match status" value="1"/>
</dbReference>
<dbReference type="InterPro" id="IPR041460">
    <property type="entry name" value="Molybdopterin_N"/>
</dbReference>
<sequence length="817" mass="91376">MKRRDFLKLGALAAASAQAKQFNALAQAIFDEQMGLCANKFGAFYVQTIGGRVVGTEPFEGDAMPTVLNNALSDHIQNETRVKYPYVRKSFLADPSNPKPQLRGKEPFVRVSWDEAIKLSAKILKENFDKYGSQAIYGQLYQWGSLGKVGHSQRTAKRMLNALGGYVSELGGYSYGAATAFLPHVTGYIDPTHNPTRWEGVVKEAKTIVFWGTNPVVSNKIAIGVPMHNSYAYYEIMKEKFKKGEMKIYSIDVYRNETAEYFGAHYLAVRPCTDTAMLIGLCEYIYENGLYDKEFIERYTVGFDKFKDYFTGAKDGVKKDLKWANKICGVSEKELKELAGTLAKKDTLIVTGYAIQRQHHGEMAYWALIALAAMLGDIGKTGRGYVMNDQMHKNADISFVAPKLQAFNPAVNEKYIAPQGKLAKAKYHEIPNSRLIDAIMEPGKQIERNGKKYVMPHIRVMFNANGSTFTRHPDTNRAVEAMKKIEAIITTEPFWTSTARLSDIVLPAALECERTDIEFANSTSEYLFAIKPLVKPAGESKSDFEIARLICAQWGEEYEQAFSEGKTELEWVKEIYADAVQKAEGMGIAMPKFEEFWQKGYVKFDKIDEKKRYFTNYADFRADPEKNALKTPSGKIELYSEAVEKLGYADCPPHATWMEPFEWLGGDVSKYPIAISGAHSKFRLHSQLNSSLIRNYAEIAGREPALISPATAKARGIKTGDVVRIYNDRGEILCGALVSDTAQDNVVIVSEGAWYDPAVWGERSLCKHGNINVLTKDVPSSQLSQSNTAHTSMAQVEKFKGELPSVTAFDRPVTIEA</sequence>
<keyword evidence="12" id="KW-1185">Reference proteome</keyword>
<dbReference type="InterPro" id="IPR006655">
    <property type="entry name" value="Mopterin_OxRdtase_prok_CS"/>
</dbReference>
<gene>
    <name evidence="11" type="ORF">H7R39_03400</name>
</gene>
<keyword evidence="4" id="KW-0479">Metal-binding</keyword>
<evidence type="ECO:0000256" key="3">
    <source>
        <dbReference type="ARBA" id="ARBA00022505"/>
    </source>
</evidence>
<dbReference type="GO" id="GO:0009055">
    <property type="term" value="F:electron transfer activity"/>
    <property type="evidence" value="ECO:0007669"/>
    <property type="project" value="TreeGrafter"/>
</dbReference>
<proteinExistence type="inferred from homology"/>
<keyword evidence="3" id="KW-0500">Molybdenum</keyword>
<feature type="signal peptide" evidence="7">
    <location>
        <begin position="1"/>
        <end position="19"/>
    </location>
</feature>
<dbReference type="SUPFAM" id="SSF50692">
    <property type="entry name" value="ADC-like"/>
    <property type="match status" value="1"/>
</dbReference>
<dbReference type="PROSITE" id="PS00932">
    <property type="entry name" value="MOLYBDOPTERIN_PROK_3"/>
    <property type="match status" value="1"/>
</dbReference>
<evidence type="ECO:0000259" key="9">
    <source>
        <dbReference type="Pfam" id="PF01568"/>
    </source>
</evidence>
<name>A0A842J8F4_9BACT</name>
<dbReference type="InterPro" id="IPR006656">
    <property type="entry name" value="Mopterin_OxRdtase"/>
</dbReference>
<dbReference type="Gene3D" id="2.40.40.20">
    <property type="match status" value="1"/>
</dbReference>
<dbReference type="PANTHER" id="PTHR43742">
    <property type="entry name" value="TRIMETHYLAMINE-N-OXIDE REDUCTASE"/>
    <property type="match status" value="1"/>
</dbReference>
<dbReference type="GO" id="GO:0043546">
    <property type="term" value="F:molybdopterin cofactor binding"/>
    <property type="evidence" value="ECO:0007669"/>
    <property type="project" value="InterPro"/>
</dbReference>
<dbReference type="Pfam" id="PF00384">
    <property type="entry name" value="Molybdopterin"/>
    <property type="match status" value="1"/>
</dbReference>
<dbReference type="Proteomes" id="UP000552683">
    <property type="component" value="Unassembled WGS sequence"/>
</dbReference>
<feature type="domain" description="Molybdopterin oxidoreductase N-terminal" evidence="10">
    <location>
        <begin position="41"/>
        <end position="73"/>
    </location>
</feature>
<dbReference type="AlphaFoldDB" id="A0A842J8F4"/>
<evidence type="ECO:0000256" key="5">
    <source>
        <dbReference type="ARBA" id="ARBA00022764"/>
    </source>
</evidence>
<comment type="similarity">
    <text evidence="2">Belongs to the prokaryotic molybdopterin-containing oxidoreductase family.</text>
</comment>
<comment type="caution">
    <text evidence="11">The sequence shown here is derived from an EMBL/GenBank/DDBJ whole genome shotgun (WGS) entry which is preliminary data.</text>
</comment>
<dbReference type="Gene3D" id="3.90.55.10">
    <property type="entry name" value="Dimethylsulfoxide Reductase, domain 3"/>
    <property type="match status" value="1"/>
</dbReference>
<reference evidence="11 12" key="1">
    <citation type="submission" date="2020-08" db="EMBL/GenBank/DDBJ databases">
        <title>Complete genome and description of Campylobacter massiliensis Marseille-Q3452 sp. nov.</title>
        <authorList>
            <person name="Antezack A."/>
        </authorList>
    </citation>
    <scope>NUCLEOTIDE SEQUENCE [LARGE SCALE GENOMIC DNA]</scope>
    <source>
        <strain evidence="11 12">Marseille-Q3452</strain>
    </source>
</reference>
<evidence type="ECO:0000256" key="7">
    <source>
        <dbReference type="SAM" id="SignalP"/>
    </source>
</evidence>
<evidence type="ECO:0000313" key="11">
    <source>
        <dbReference type="EMBL" id="MBC2882319.1"/>
    </source>
</evidence>
<dbReference type="GO" id="GO:0009061">
    <property type="term" value="P:anaerobic respiration"/>
    <property type="evidence" value="ECO:0007669"/>
    <property type="project" value="TreeGrafter"/>
</dbReference>
<organism evidence="11 12">
    <name type="scientific">Campylobacter massiliensis</name>
    <dbReference type="NCBI Taxonomy" id="2762557"/>
    <lineage>
        <taxon>Bacteria</taxon>
        <taxon>Pseudomonadati</taxon>
        <taxon>Campylobacterota</taxon>
        <taxon>Epsilonproteobacteria</taxon>
        <taxon>Campylobacterales</taxon>
        <taxon>Campylobacteraceae</taxon>
        <taxon>Campylobacter</taxon>
    </lineage>
</organism>
<evidence type="ECO:0000256" key="4">
    <source>
        <dbReference type="ARBA" id="ARBA00022723"/>
    </source>
</evidence>
<dbReference type="Pfam" id="PF18364">
    <property type="entry name" value="Molybdopterin_N"/>
    <property type="match status" value="1"/>
</dbReference>
<dbReference type="GO" id="GO:0016491">
    <property type="term" value="F:oxidoreductase activity"/>
    <property type="evidence" value="ECO:0007669"/>
    <property type="project" value="UniProtKB-KW"/>
</dbReference>
<feature type="domain" description="Molybdopterin dinucleotide-binding" evidence="9">
    <location>
        <begin position="677"/>
        <end position="791"/>
    </location>
</feature>
<evidence type="ECO:0000256" key="6">
    <source>
        <dbReference type="ARBA" id="ARBA00023002"/>
    </source>
</evidence>
<keyword evidence="5" id="KW-0574">Periplasm</keyword>
<evidence type="ECO:0000256" key="1">
    <source>
        <dbReference type="ARBA" id="ARBA00001942"/>
    </source>
</evidence>
<keyword evidence="7" id="KW-0732">Signal</keyword>
<dbReference type="InterPro" id="IPR009010">
    <property type="entry name" value="Asp_de-COase-like_dom_sf"/>
</dbReference>
<dbReference type="InterPro" id="IPR006657">
    <property type="entry name" value="MoPterin_dinucl-bd_dom"/>
</dbReference>
<dbReference type="GO" id="GO:0030288">
    <property type="term" value="C:outer membrane-bounded periplasmic space"/>
    <property type="evidence" value="ECO:0007669"/>
    <property type="project" value="TreeGrafter"/>
</dbReference>
<evidence type="ECO:0000259" key="8">
    <source>
        <dbReference type="Pfam" id="PF00384"/>
    </source>
</evidence>
<dbReference type="InterPro" id="IPR050612">
    <property type="entry name" value="Prok_Mopterin_Oxidored"/>
</dbReference>
<keyword evidence="6" id="KW-0560">Oxidoreductase</keyword>
<evidence type="ECO:0000256" key="2">
    <source>
        <dbReference type="ARBA" id="ARBA00010312"/>
    </source>
</evidence>
<comment type="cofactor">
    <cofactor evidence="1">
        <name>Mo-bis(molybdopterin guanine dinucleotide)</name>
        <dbReference type="ChEBI" id="CHEBI:60539"/>
    </cofactor>
</comment>
<feature type="domain" description="Molybdopterin oxidoreductase" evidence="8">
    <location>
        <begin position="81"/>
        <end position="551"/>
    </location>
</feature>
<feature type="chain" id="PRO_5032967027" evidence="7">
    <location>
        <begin position="20"/>
        <end position="817"/>
    </location>
</feature>
<dbReference type="EMBL" id="JACLZK010000001">
    <property type="protein sequence ID" value="MBC2882319.1"/>
    <property type="molecule type" value="Genomic_DNA"/>
</dbReference>
<evidence type="ECO:0000259" key="10">
    <source>
        <dbReference type="Pfam" id="PF18364"/>
    </source>
</evidence>
<protein>
    <submittedName>
        <fullName evidence="11">Molybdopterin-dependent oxidoreductase</fullName>
    </submittedName>
</protein>
<dbReference type="PANTHER" id="PTHR43742:SF10">
    <property type="entry name" value="TRIMETHYLAMINE-N-OXIDE REDUCTASE 2"/>
    <property type="match status" value="1"/>
</dbReference>
<dbReference type="Gene3D" id="3.40.228.10">
    <property type="entry name" value="Dimethylsulfoxide Reductase, domain 2"/>
    <property type="match status" value="1"/>
</dbReference>
<accession>A0A842J8F4</accession>